<name>A0ABR1G4L9_AURAN</name>
<feature type="transmembrane region" description="Helical" evidence="6">
    <location>
        <begin position="125"/>
        <end position="151"/>
    </location>
</feature>
<evidence type="ECO:0000259" key="7">
    <source>
        <dbReference type="Pfam" id="PF00520"/>
    </source>
</evidence>
<evidence type="ECO:0000256" key="5">
    <source>
        <dbReference type="SAM" id="MobiDB-lite"/>
    </source>
</evidence>
<keyword evidence="2 6" id="KW-0812">Transmembrane</keyword>
<dbReference type="Proteomes" id="UP001363151">
    <property type="component" value="Unassembled WGS sequence"/>
</dbReference>
<feature type="domain" description="Ion transport" evidence="7">
    <location>
        <begin position="585"/>
        <end position="758"/>
    </location>
</feature>
<proteinExistence type="predicted"/>
<comment type="caution">
    <text evidence="8">The sequence shown here is derived from an EMBL/GenBank/DDBJ whole genome shotgun (WGS) entry which is preliminary data.</text>
</comment>
<dbReference type="Gene3D" id="1.10.287.70">
    <property type="match status" value="2"/>
</dbReference>
<feature type="transmembrane region" description="Helical" evidence="6">
    <location>
        <begin position="625"/>
        <end position="646"/>
    </location>
</feature>
<reference evidence="8 9" key="1">
    <citation type="submission" date="2024-03" db="EMBL/GenBank/DDBJ databases">
        <title>Aureococcus anophagefferens CCMP1851 and Kratosvirus quantuckense: Draft genome of a second virus-susceptible host strain in the model system.</title>
        <authorList>
            <person name="Chase E."/>
            <person name="Truchon A.R."/>
            <person name="Schepens W."/>
            <person name="Wilhelm S.W."/>
        </authorList>
    </citation>
    <scope>NUCLEOTIDE SEQUENCE [LARGE SCALE GENOMIC DNA]</scope>
    <source>
        <strain evidence="8 9">CCMP1851</strain>
    </source>
</reference>
<dbReference type="InterPro" id="IPR005821">
    <property type="entry name" value="Ion_trans_dom"/>
</dbReference>
<sequence>MTAAPRDERLLRAIQYAASALDTDQPLRLTLHASDQSKIIRCNRSSLYRFGVGCLVVFAAALAPFTVESGLGDLTADESRRATTDRTNGVMVGVVALLACDYAGELRMRVGGSRDVVSTRLLLRLIALTVLFANAFARTALLTFAPVVLIWTEFPPLRNVVGAWRSHGATFLGVIAVFVSVLLLFAQLGVLLWADCYDSRMYADDDGADDGGELGVEFCVEFDGAFATLARSALTLFVLSTTENAPFVMWPAVDCGRGRRKSHRSVFGGDVDRRAVVFAAIAYFTAYIVVMVYVVVNFMLGSVYDAWHEGHVARVEDEKVRRFHALDAAFHAISRGRTDEDLDRDGWFAFYSELCPGRSRTAADVAFEVLDPDRRGGQRVSHAQFVLRGYRALRADVVLVAARRERRELKTVATTRAPLARIDSAPLDDDASDAASNAPSLDSDARRDVWRRKWRVAITAIVAAVRMRDADLGAVRRLCRSVSASRPFSYVAHVLCVAYVAVEFAHDLDGSGQRAAPGHRELQDTTDGVLDVLAICFALQALVRACGGGARRVEVAFDDGLVAVAFAGRVVLDPALAGVLEKNEWHVCSTSLKRIAGMAVAARLLALSASARSVLVGVSKLKRQIALFAMVFASVVYVYAAVGVALCGDVLPGRERWVYDGDDGSYDDDVDDVLLRHRDRHVMDNRFAFSSFQKAWMTLIEIFLTNNWQDIVNAYLTSGVARRTASPARRSVIALYLVSFYVVSVMFLTNVVVALITHRDAAAAVARVAGLSRRAADALLDLVDKTYESLEARLAAAAGGGDTPSHLRSRSLRPRGSMTRGSSTSSAAAPRGLGRARVLAVARFRALGRVRSRSRDPHAPPPPPPPMPWRASSTASARRRSTRPSTTR</sequence>
<evidence type="ECO:0000256" key="4">
    <source>
        <dbReference type="ARBA" id="ARBA00023136"/>
    </source>
</evidence>
<feature type="region of interest" description="Disordered" evidence="5">
    <location>
        <begin position="849"/>
        <end position="888"/>
    </location>
</feature>
<protein>
    <recommendedName>
        <fullName evidence="7">Ion transport domain-containing protein</fullName>
    </recommendedName>
</protein>
<evidence type="ECO:0000256" key="3">
    <source>
        <dbReference type="ARBA" id="ARBA00022989"/>
    </source>
</evidence>
<feature type="transmembrane region" description="Helical" evidence="6">
    <location>
        <begin position="171"/>
        <end position="194"/>
    </location>
</feature>
<keyword evidence="9" id="KW-1185">Reference proteome</keyword>
<feature type="transmembrane region" description="Helical" evidence="6">
    <location>
        <begin position="47"/>
        <end position="67"/>
    </location>
</feature>
<keyword evidence="4 6" id="KW-0472">Membrane</keyword>
<feature type="transmembrane region" description="Helical" evidence="6">
    <location>
        <begin position="275"/>
        <end position="296"/>
    </location>
</feature>
<comment type="subcellular location">
    <subcellularLocation>
        <location evidence="1">Membrane</location>
        <topology evidence="1">Multi-pass membrane protein</topology>
    </subcellularLocation>
</comment>
<feature type="compositionally biased region" description="Low complexity" evidence="5">
    <location>
        <begin position="814"/>
        <end position="832"/>
    </location>
</feature>
<feature type="compositionally biased region" description="Pro residues" evidence="5">
    <location>
        <begin position="859"/>
        <end position="868"/>
    </location>
</feature>
<dbReference type="Pfam" id="PF00520">
    <property type="entry name" value="Ion_trans"/>
    <property type="match status" value="2"/>
</dbReference>
<dbReference type="PANTHER" id="PTHR46726:SF1">
    <property type="entry name" value="TWO-PORE CALCIUM CHANNEL 3"/>
    <property type="match status" value="1"/>
</dbReference>
<feature type="transmembrane region" description="Helical" evidence="6">
    <location>
        <begin position="87"/>
        <end position="104"/>
    </location>
</feature>
<feature type="transmembrane region" description="Helical" evidence="6">
    <location>
        <begin position="733"/>
        <end position="757"/>
    </location>
</feature>
<keyword evidence="3 6" id="KW-1133">Transmembrane helix</keyword>
<gene>
    <name evidence="8" type="ORF">SO694_00086048</name>
</gene>
<accession>A0ABR1G4L9</accession>
<dbReference type="PANTHER" id="PTHR46726">
    <property type="entry name" value="TWO PORE CHANNEL 3"/>
    <property type="match status" value="1"/>
</dbReference>
<feature type="domain" description="Ion transport" evidence="7">
    <location>
        <begin position="145"/>
        <end position="306"/>
    </location>
</feature>
<evidence type="ECO:0000313" key="9">
    <source>
        <dbReference type="Proteomes" id="UP001363151"/>
    </source>
</evidence>
<feature type="region of interest" description="Disordered" evidence="5">
    <location>
        <begin position="798"/>
        <end position="832"/>
    </location>
</feature>
<evidence type="ECO:0000313" key="8">
    <source>
        <dbReference type="EMBL" id="KAK7247982.1"/>
    </source>
</evidence>
<organism evidence="8 9">
    <name type="scientific">Aureococcus anophagefferens</name>
    <name type="common">Harmful bloom alga</name>
    <dbReference type="NCBI Taxonomy" id="44056"/>
    <lineage>
        <taxon>Eukaryota</taxon>
        <taxon>Sar</taxon>
        <taxon>Stramenopiles</taxon>
        <taxon>Ochrophyta</taxon>
        <taxon>Pelagophyceae</taxon>
        <taxon>Pelagomonadales</taxon>
        <taxon>Pelagomonadaceae</taxon>
        <taxon>Aureococcus</taxon>
    </lineage>
</organism>
<evidence type="ECO:0000256" key="1">
    <source>
        <dbReference type="ARBA" id="ARBA00004141"/>
    </source>
</evidence>
<evidence type="ECO:0000256" key="6">
    <source>
        <dbReference type="SAM" id="Phobius"/>
    </source>
</evidence>
<evidence type="ECO:0000256" key="2">
    <source>
        <dbReference type="ARBA" id="ARBA00022692"/>
    </source>
</evidence>
<dbReference type="EMBL" id="JBBJCI010000122">
    <property type="protein sequence ID" value="KAK7247982.1"/>
    <property type="molecule type" value="Genomic_DNA"/>
</dbReference>